<gene>
    <name evidence="8" type="ORF">F8O05_09910</name>
</gene>
<keyword evidence="2" id="KW-1003">Cell membrane</keyword>
<protein>
    <recommendedName>
        <fullName evidence="7">Cardiolipin synthase N-terminal domain-containing protein</fullName>
    </recommendedName>
</protein>
<dbReference type="OrthoDB" id="5125307at2"/>
<name>A0A7J5B980_9MICO</name>
<evidence type="ECO:0000256" key="2">
    <source>
        <dbReference type="ARBA" id="ARBA00022475"/>
    </source>
</evidence>
<feature type="transmembrane region" description="Helical" evidence="6">
    <location>
        <begin position="58"/>
        <end position="77"/>
    </location>
</feature>
<dbReference type="AlphaFoldDB" id="A0A7J5B980"/>
<comment type="caution">
    <text evidence="8">The sequence shown here is derived from an EMBL/GenBank/DDBJ whole genome shotgun (WGS) entry which is preliminary data.</text>
</comment>
<dbReference type="EMBL" id="WBKB01000006">
    <property type="protein sequence ID" value="KAB1642135.1"/>
    <property type="molecule type" value="Genomic_DNA"/>
</dbReference>
<keyword evidence="5 6" id="KW-0472">Membrane</keyword>
<accession>A0A7J5B980</accession>
<proteinExistence type="predicted"/>
<organism evidence="8 9">
    <name type="scientific">Gulosibacter chungangensis</name>
    <dbReference type="NCBI Taxonomy" id="979746"/>
    <lineage>
        <taxon>Bacteria</taxon>
        <taxon>Bacillati</taxon>
        <taxon>Actinomycetota</taxon>
        <taxon>Actinomycetes</taxon>
        <taxon>Micrococcales</taxon>
        <taxon>Microbacteriaceae</taxon>
        <taxon>Gulosibacter</taxon>
    </lineage>
</organism>
<evidence type="ECO:0000313" key="9">
    <source>
        <dbReference type="Proteomes" id="UP000433493"/>
    </source>
</evidence>
<evidence type="ECO:0000256" key="3">
    <source>
        <dbReference type="ARBA" id="ARBA00022692"/>
    </source>
</evidence>
<evidence type="ECO:0000256" key="5">
    <source>
        <dbReference type="ARBA" id="ARBA00023136"/>
    </source>
</evidence>
<reference evidence="8 9" key="1">
    <citation type="submission" date="2019-09" db="EMBL/GenBank/DDBJ databases">
        <title>Phylogeny of genus Pseudoclavibacter and closely related genus.</title>
        <authorList>
            <person name="Li Y."/>
        </authorList>
    </citation>
    <scope>NUCLEOTIDE SEQUENCE [LARGE SCALE GENOMIC DNA]</scope>
    <source>
        <strain evidence="8 9">KCTC 13959</strain>
    </source>
</reference>
<evidence type="ECO:0000256" key="1">
    <source>
        <dbReference type="ARBA" id="ARBA00004651"/>
    </source>
</evidence>
<evidence type="ECO:0000259" key="7">
    <source>
        <dbReference type="Pfam" id="PF13396"/>
    </source>
</evidence>
<comment type="subcellular location">
    <subcellularLocation>
        <location evidence="1">Cell membrane</location>
        <topology evidence="1">Multi-pass membrane protein</topology>
    </subcellularLocation>
</comment>
<dbReference type="GO" id="GO:0005886">
    <property type="term" value="C:plasma membrane"/>
    <property type="evidence" value="ECO:0007669"/>
    <property type="project" value="UniProtKB-SubCell"/>
</dbReference>
<keyword evidence="3 6" id="KW-0812">Transmembrane</keyword>
<sequence>MATQNGEWVSQGKKRWQALSENTKLGIVGLAAVEITLLVVAQAELLTSDRERVRGKKWLWFFANFVNFFGPISFLVFGRRRSRQA</sequence>
<dbReference type="InterPro" id="IPR027379">
    <property type="entry name" value="CLS_N"/>
</dbReference>
<dbReference type="RefSeq" id="WP_158052590.1">
    <property type="nucleotide sequence ID" value="NZ_WBKB01000006.1"/>
</dbReference>
<evidence type="ECO:0000256" key="6">
    <source>
        <dbReference type="SAM" id="Phobius"/>
    </source>
</evidence>
<evidence type="ECO:0000313" key="8">
    <source>
        <dbReference type="EMBL" id="KAB1642135.1"/>
    </source>
</evidence>
<dbReference type="Pfam" id="PF13396">
    <property type="entry name" value="PLDc_N"/>
    <property type="match status" value="1"/>
</dbReference>
<feature type="transmembrane region" description="Helical" evidence="6">
    <location>
        <begin position="25"/>
        <end position="46"/>
    </location>
</feature>
<keyword evidence="9" id="KW-1185">Reference proteome</keyword>
<dbReference type="Proteomes" id="UP000433493">
    <property type="component" value="Unassembled WGS sequence"/>
</dbReference>
<keyword evidence="4 6" id="KW-1133">Transmembrane helix</keyword>
<evidence type="ECO:0000256" key="4">
    <source>
        <dbReference type="ARBA" id="ARBA00022989"/>
    </source>
</evidence>
<feature type="domain" description="Cardiolipin synthase N-terminal" evidence="7">
    <location>
        <begin position="37"/>
        <end position="79"/>
    </location>
</feature>